<sequence length="39" mass="4215">MRNMLTGDNPARAGEDSYGKSEAIMIPPKGTGPLLKQRL</sequence>
<gene>
    <name evidence="2" type="ORF">Selli1_14780</name>
</gene>
<feature type="region of interest" description="Disordered" evidence="1">
    <location>
        <begin position="1"/>
        <end position="39"/>
    </location>
</feature>
<keyword evidence="3" id="KW-1185">Reference proteome</keyword>
<organism evidence="2 3">
    <name type="scientific">Sellimonas catena</name>
    <dbReference type="NCBI Taxonomy" id="2994035"/>
    <lineage>
        <taxon>Bacteria</taxon>
        <taxon>Bacillati</taxon>
        <taxon>Bacillota</taxon>
        <taxon>Clostridia</taxon>
        <taxon>Lachnospirales</taxon>
        <taxon>Lachnospiraceae</taxon>
        <taxon>Sellimonas</taxon>
    </lineage>
</organism>
<evidence type="ECO:0000313" key="2">
    <source>
        <dbReference type="EMBL" id="GLG04304.1"/>
    </source>
</evidence>
<reference evidence="2 3" key="1">
    <citation type="journal article" date="2023" name="Int. J. Syst. Evol. Microbiol.">
        <title>Sellimonas catena sp. nov., isolated from human faeces.</title>
        <authorList>
            <person name="Hisatomi A."/>
            <person name="Ohkuma M."/>
            <person name="Sakamoto M."/>
        </authorList>
    </citation>
    <scope>NUCLEOTIDE SEQUENCE [LARGE SCALE GENOMIC DNA]</scope>
    <source>
        <strain evidence="2 3">12EGH17</strain>
    </source>
</reference>
<evidence type="ECO:0000313" key="3">
    <source>
        <dbReference type="Proteomes" id="UP001145145"/>
    </source>
</evidence>
<accession>A0A9W6C6H5</accession>
<proteinExistence type="predicted"/>
<evidence type="ECO:0000256" key="1">
    <source>
        <dbReference type="SAM" id="MobiDB-lite"/>
    </source>
</evidence>
<comment type="caution">
    <text evidence="2">The sequence shown here is derived from an EMBL/GenBank/DDBJ whole genome shotgun (WGS) entry which is preliminary data.</text>
</comment>
<protein>
    <submittedName>
        <fullName evidence="2">Uncharacterized protein</fullName>
    </submittedName>
</protein>
<dbReference type="Proteomes" id="UP001145145">
    <property type="component" value="Unassembled WGS sequence"/>
</dbReference>
<dbReference type="EMBL" id="BSBO01000013">
    <property type="protein sequence ID" value="GLG04304.1"/>
    <property type="molecule type" value="Genomic_DNA"/>
</dbReference>
<name>A0A9W6C6H5_9FIRM</name>
<dbReference type="AlphaFoldDB" id="A0A9W6C6H5"/>